<dbReference type="InterPro" id="IPR011990">
    <property type="entry name" value="TPR-like_helical_dom_sf"/>
</dbReference>
<dbReference type="InterPro" id="IPR036766">
    <property type="entry name" value="Fe_traffick_prot_YggX_sf"/>
</dbReference>
<organism evidence="3 4">
    <name type="scientific">Poriferisphaera corsica</name>
    <dbReference type="NCBI Taxonomy" id="2528020"/>
    <lineage>
        <taxon>Bacteria</taxon>
        <taxon>Pseudomonadati</taxon>
        <taxon>Planctomycetota</taxon>
        <taxon>Phycisphaerae</taxon>
        <taxon>Phycisphaerales</taxon>
        <taxon>Phycisphaeraceae</taxon>
        <taxon>Poriferisphaera</taxon>
    </lineage>
</organism>
<evidence type="ECO:0000256" key="1">
    <source>
        <dbReference type="PROSITE-ProRule" id="PRU00339"/>
    </source>
</evidence>
<evidence type="ECO:0000256" key="2">
    <source>
        <dbReference type="SAM" id="MobiDB-lite"/>
    </source>
</evidence>
<protein>
    <submittedName>
        <fullName evidence="3">Oxidative damage protection protein</fullName>
    </submittedName>
</protein>
<accession>A0A517YQE4</accession>
<proteinExistence type="predicted"/>
<dbReference type="EMBL" id="CP036425">
    <property type="protein sequence ID" value="QDU32438.1"/>
    <property type="molecule type" value="Genomic_DNA"/>
</dbReference>
<sequence>MATIQERIEQWEQMAEAAPDDMAFFSLGNAYREAERYEDAAGAYTRAIELNNGMSRAYQFLGQCLIKLDRNDSAADFLAQGYKIAAQRGDVMPQKAIGSLLTEKLGKDLPDIVDIEKQREEIAASGDTVLDRRSGTAQPKLPDPPMRGPMGEFIFQNFGQDTWREWIQQGTKVINELRLDFSDTNQQDVYEKYMLEWLGVSEEEADEIRKS</sequence>
<dbReference type="Proteomes" id="UP000317369">
    <property type="component" value="Chromosome"/>
</dbReference>
<dbReference type="Pfam" id="PF14559">
    <property type="entry name" value="TPR_19"/>
    <property type="match status" value="1"/>
</dbReference>
<dbReference type="RefSeq" id="WP_145074032.1">
    <property type="nucleotide sequence ID" value="NZ_CP036425.1"/>
</dbReference>
<evidence type="ECO:0000313" key="4">
    <source>
        <dbReference type="Proteomes" id="UP000317369"/>
    </source>
</evidence>
<feature type="region of interest" description="Disordered" evidence="2">
    <location>
        <begin position="124"/>
        <end position="148"/>
    </location>
</feature>
<dbReference type="KEGG" id="pcor:KS4_04700"/>
<dbReference type="SUPFAM" id="SSF48452">
    <property type="entry name" value="TPR-like"/>
    <property type="match status" value="1"/>
</dbReference>
<keyword evidence="1" id="KW-0802">TPR repeat</keyword>
<name>A0A517YQE4_9BACT</name>
<dbReference type="AlphaFoldDB" id="A0A517YQE4"/>
<dbReference type="SUPFAM" id="SSF111148">
    <property type="entry name" value="YggX-like"/>
    <property type="match status" value="1"/>
</dbReference>
<keyword evidence="4" id="KW-1185">Reference proteome</keyword>
<dbReference type="SMART" id="SM00028">
    <property type="entry name" value="TPR"/>
    <property type="match status" value="2"/>
</dbReference>
<dbReference type="InterPro" id="IPR007457">
    <property type="entry name" value="Fe_traffick_prot_YggX"/>
</dbReference>
<dbReference type="InterPro" id="IPR019734">
    <property type="entry name" value="TPR_rpt"/>
</dbReference>
<evidence type="ECO:0000313" key="3">
    <source>
        <dbReference type="EMBL" id="QDU32438.1"/>
    </source>
</evidence>
<dbReference type="Pfam" id="PF04362">
    <property type="entry name" value="Iron_traffic"/>
    <property type="match status" value="1"/>
</dbReference>
<dbReference type="OrthoDB" id="9804318at2"/>
<dbReference type="GO" id="GO:0005506">
    <property type="term" value="F:iron ion binding"/>
    <property type="evidence" value="ECO:0007669"/>
    <property type="project" value="InterPro"/>
</dbReference>
<feature type="repeat" description="TPR" evidence="1">
    <location>
        <begin position="21"/>
        <end position="54"/>
    </location>
</feature>
<dbReference type="Gene3D" id="1.25.40.10">
    <property type="entry name" value="Tetratricopeptide repeat domain"/>
    <property type="match status" value="1"/>
</dbReference>
<reference evidence="3 4" key="1">
    <citation type="submission" date="2019-02" db="EMBL/GenBank/DDBJ databases">
        <title>Deep-cultivation of Planctomycetes and their phenomic and genomic characterization uncovers novel biology.</title>
        <authorList>
            <person name="Wiegand S."/>
            <person name="Jogler M."/>
            <person name="Boedeker C."/>
            <person name="Pinto D."/>
            <person name="Vollmers J."/>
            <person name="Rivas-Marin E."/>
            <person name="Kohn T."/>
            <person name="Peeters S.H."/>
            <person name="Heuer A."/>
            <person name="Rast P."/>
            <person name="Oberbeckmann S."/>
            <person name="Bunk B."/>
            <person name="Jeske O."/>
            <person name="Meyerdierks A."/>
            <person name="Storesund J.E."/>
            <person name="Kallscheuer N."/>
            <person name="Luecker S."/>
            <person name="Lage O.M."/>
            <person name="Pohl T."/>
            <person name="Merkel B.J."/>
            <person name="Hornburger P."/>
            <person name="Mueller R.-W."/>
            <person name="Bruemmer F."/>
            <person name="Labrenz M."/>
            <person name="Spormann A.M."/>
            <person name="Op den Camp H."/>
            <person name="Overmann J."/>
            <person name="Amann R."/>
            <person name="Jetten M.S.M."/>
            <person name="Mascher T."/>
            <person name="Medema M.H."/>
            <person name="Devos D.P."/>
            <person name="Kaster A.-K."/>
            <person name="Ovreas L."/>
            <person name="Rohde M."/>
            <person name="Galperin M.Y."/>
            <person name="Jogler C."/>
        </authorList>
    </citation>
    <scope>NUCLEOTIDE SEQUENCE [LARGE SCALE GENOMIC DNA]</scope>
    <source>
        <strain evidence="3 4">KS4</strain>
    </source>
</reference>
<dbReference type="PROSITE" id="PS50005">
    <property type="entry name" value="TPR"/>
    <property type="match status" value="1"/>
</dbReference>
<gene>
    <name evidence="3" type="ORF">KS4_04700</name>
</gene>
<dbReference type="Gene3D" id="1.10.3880.10">
    <property type="entry name" value="Fe(II) trafficking protein YggX"/>
    <property type="match status" value="1"/>
</dbReference>